<dbReference type="InterPro" id="IPR050439">
    <property type="entry name" value="ADAMTS_ADAMTS-like"/>
</dbReference>
<organism evidence="8">
    <name type="scientific">Medioppia subpectinata</name>
    <dbReference type="NCBI Taxonomy" id="1979941"/>
    <lineage>
        <taxon>Eukaryota</taxon>
        <taxon>Metazoa</taxon>
        <taxon>Ecdysozoa</taxon>
        <taxon>Arthropoda</taxon>
        <taxon>Chelicerata</taxon>
        <taxon>Arachnida</taxon>
        <taxon>Acari</taxon>
        <taxon>Acariformes</taxon>
        <taxon>Sarcoptiformes</taxon>
        <taxon>Oribatida</taxon>
        <taxon>Brachypylina</taxon>
        <taxon>Oppioidea</taxon>
        <taxon>Oppiidae</taxon>
        <taxon>Medioppia</taxon>
    </lineage>
</organism>
<evidence type="ECO:0000256" key="6">
    <source>
        <dbReference type="PIRSR" id="PIRSR613273-3"/>
    </source>
</evidence>
<dbReference type="InterPro" id="IPR045371">
    <property type="entry name" value="ADAMTS_CR_3"/>
</dbReference>
<dbReference type="GO" id="GO:0004222">
    <property type="term" value="F:metalloendopeptidase activity"/>
    <property type="evidence" value="ECO:0007669"/>
    <property type="project" value="TreeGrafter"/>
</dbReference>
<evidence type="ECO:0000313" key="8">
    <source>
        <dbReference type="EMBL" id="CAD7630614.1"/>
    </source>
</evidence>
<comment type="subcellular location">
    <subcellularLocation>
        <location evidence="1">Secreted</location>
    </subcellularLocation>
</comment>
<evidence type="ECO:0000256" key="4">
    <source>
        <dbReference type="ARBA" id="ARBA00022737"/>
    </source>
</evidence>
<dbReference type="AlphaFoldDB" id="A0A7R9Q437"/>
<dbReference type="FunFam" id="2.20.100.10:FF:000005">
    <property type="entry name" value="ADAM metallopeptidase with thrombospondin type 1 motif 9"/>
    <property type="match status" value="1"/>
</dbReference>
<feature type="disulfide bond" evidence="6">
    <location>
        <begin position="30"/>
        <end position="63"/>
    </location>
</feature>
<dbReference type="InterPro" id="IPR036383">
    <property type="entry name" value="TSP1_rpt_sf"/>
</dbReference>
<evidence type="ECO:0000256" key="1">
    <source>
        <dbReference type="ARBA" id="ARBA00004613"/>
    </source>
</evidence>
<feature type="disulfide bond" evidence="6">
    <location>
        <begin position="26"/>
        <end position="58"/>
    </location>
</feature>
<dbReference type="GO" id="GO:0006508">
    <property type="term" value="P:proteolysis"/>
    <property type="evidence" value="ECO:0007669"/>
    <property type="project" value="TreeGrafter"/>
</dbReference>
<keyword evidence="9" id="KW-1185">Reference proteome</keyword>
<dbReference type="Pfam" id="PF19030">
    <property type="entry name" value="TSP1_ADAMTS"/>
    <property type="match status" value="1"/>
</dbReference>
<evidence type="ECO:0000313" key="9">
    <source>
        <dbReference type="Proteomes" id="UP000759131"/>
    </source>
</evidence>
<dbReference type="EMBL" id="CAJPIZ010008319">
    <property type="protein sequence ID" value="CAG2111044.1"/>
    <property type="molecule type" value="Genomic_DNA"/>
</dbReference>
<dbReference type="Pfam" id="PF19236">
    <property type="entry name" value="ADAMTS_CR_3"/>
    <property type="match status" value="1"/>
</dbReference>
<dbReference type="SMART" id="SM00209">
    <property type="entry name" value="TSP1"/>
    <property type="match status" value="2"/>
</dbReference>
<dbReference type="PROSITE" id="PS50092">
    <property type="entry name" value="TSP1"/>
    <property type="match status" value="2"/>
</dbReference>
<dbReference type="SUPFAM" id="SSF82895">
    <property type="entry name" value="TSP-1 type 1 repeat"/>
    <property type="match status" value="2"/>
</dbReference>
<keyword evidence="3" id="KW-0732">Signal</keyword>
<keyword evidence="5 6" id="KW-1015">Disulfide bond</keyword>
<dbReference type="OrthoDB" id="5948003at2759"/>
<protein>
    <recommendedName>
        <fullName evidence="7">ADAMTS/ADAMTS-like cysteine-rich domain-containing protein</fullName>
    </recommendedName>
</protein>
<dbReference type="Proteomes" id="UP000759131">
    <property type="component" value="Unassembled WGS sequence"/>
</dbReference>
<dbReference type="GO" id="GO:0031012">
    <property type="term" value="C:extracellular matrix"/>
    <property type="evidence" value="ECO:0007669"/>
    <property type="project" value="TreeGrafter"/>
</dbReference>
<dbReference type="EMBL" id="OC862894">
    <property type="protein sequence ID" value="CAD7630614.1"/>
    <property type="molecule type" value="Genomic_DNA"/>
</dbReference>
<feature type="domain" description="ADAMTS/ADAMTS-like cysteine-rich" evidence="7">
    <location>
        <begin position="68"/>
        <end position="165"/>
    </location>
</feature>
<dbReference type="InterPro" id="IPR013273">
    <property type="entry name" value="ADAMTS/ADAMTS-like"/>
</dbReference>
<name>A0A7R9Q437_9ACAR</name>
<dbReference type="PRINTS" id="PR01857">
    <property type="entry name" value="ADAMTSFAMILY"/>
</dbReference>
<keyword evidence="2" id="KW-0964">Secreted</keyword>
<dbReference type="PANTHER" id="PTHR13723">
    <property type="entry name" value="ADAMTS A DISINTEGRIN AND METALLOPROTEASE WITH THROMBOSPONDIN MOTIFS PROTEASE"/>
    <property type="match status" value="1"/>
</dbReference>
<proteinExistence type="predicted"/>
<dbReference type="Gene3D" id="2.20.100.10">
    <property type="entry name" value="Thrombospondin type-1 (TSP1) repeat"/>
    <property type="match status" value="2"/>
</dbReference>
<dbReference type="InterPro" id="IPR000884">
    <property type="entry name" value="TSP1_rpt"/>
</dbReference>
<dbReference type="GO" id="GO:0030198">
    <property type="term" value="P:extracellular matrix organization"/>
    <property type="evidence" value="ECO:0007669"/>
    <property type="project" value="InterPro"/>
</dbReference>
<keyword evidence="4" id="KW-0677">Repeat</keyword>
<dbReference type="Pfam" id="PF00090">
    <property type="entry name" value="TSP_1"/>
    <property type="match status" value="1"/>
</dbReference>
<gene>
    <name evidence="8" type="ORF">OSB1V03_LOCUS11026</name>
</gene>
<evidence type="ECO:0000259" key="7">
    <source>
        <dbReference type="Pfam" id="PF19236"/>
    </source>
</evidence>
<evidence type="ECO:0000256" key="2">
    <source>
        <dbReference type="ARBA" id="ARBA00022525"/>
    </source>
</evidence>
<reference evidence="8" key="1">
    <citation type="submission" date="2020-11" db="EMBL/GenBank/DDBJ databases">
        <authorList>
            <person name="Tran Van P."/>
        </authorList>
    </citation>
    <scope>NUCLEOTIDE SEQUENCE</scope>
</reference>
<accession>A0A7R9Q437</accession>
<dbReference type="GO" id="GO:0005576">
    <property type="term" value="C:extracellular region"/>
    <property type="evidence" value="ECO:0007669"/>
    <property type="project" value="UniProtKB-SubCell"/>
</dbReference>
<sequence>MVGLNGVNGRSVLEDGWSEWSEWSICSRSCDGGVSVSLRKCNHKRGCIEGTAERHKICNMQPCPSDVDFRGTQCSNYNKQPYRGRLYEWLPYLDPLDPCSLTCRAKTFNFVAKHSPKAEDGTRCRDGSLDMCVTGKCLSVGCDLVLGSDNKVDGCGICGGDGTSCSRPTYIWSETNYSPCSVSCGRGYQMSQPICINNETKEVVDEILCDPTLRPRPHINECNAQKCPPL</sequence>
<evidence type="ECO:0000256" key="3">
    <source>
        <dbReference type="ARBA" id="ARBA00022729"/>
    </source>
</evidence>
<dbReference type="PANTHER" id="PTHR13723:SF281">
    <property type="entry name" value="PAPILIN"/>
    <property type="match status" value="1"/>
</dbReference>
<evidence type="ECO:0000256" key="5">
    <source>
        <dbReference type="ARBA" id="ARBA00023157"/>
    </source>
</evidence>